<keyword evidence="5" id="KW-0052">Apoplast</keyword>
<keyword evidence="9" id="KW-1185">Reference proteome</keyword>
<dbReference type="eggNOG" id="ENOG502S4MA">
    <property type="taxonomic scope" value="Eukaryota"/>
</dbReference>
<dbReference type="InterPro" id="IPR004265">
    <property type="entry name" value="Dirigent"/>
</dbReference>
<comment type="function">
    <text evidence="5">Dirigent proteins impart stereoselectivity on the phenoxy radical-coupling reaction, yielding optically active lignans from two molecules of coniferyl alcohol in the biosynthesis of lignans, flavonolignans, and alkaloids and thus plays a central role in plant secondary metabolism.</text>
</comment>
<dbReference type="RefSeq" id="XP_003575754.1">
    <property type="nucleotide sequence ID" value="XM_003575706.4"/>
</dbReference>
<dbReference type="Pfam" id="PF03018">
    <property type="entry name" value="Dirigent"/>
    <property type="match status" value="1"/>
</dbReference>
<keyword evidence="3 5" id="KW-0964">Secreted</keyword>
<dbReference type="Gene3D" id="2.100.10.30">
    <property type="entry name" value="Jacalin-like lectin domain"/>
    <property type="match status" value="1"/>
</dbReference>
<dbReference type="PANTHER" id="PTHR46506">
    <property type="entry name" value="OS05G0143600 PROTEIN"/>
    <property type="match status" value="1"/>
</dbReference>
<reference evidence="7 8" key="1">
    <citation type="journal article" date="2010" name="Nature">
        <title>Genome sequencing and analysis of the model grass Brachypodium distachyon.</title>
        <authorList>
            <consortium name="International Brachypodium Initiative"/>
        </authorList>
    </citation>
    <scope>NUCLEOTIDE SEQUENCE [LARGE SCALE GENOMIC DNA]</scope>
    <source>
        <strain evidence="7 8">Bd21</strain>
    </source>
</reference>
<evidence type="ECO:0000256" key="5">
    <source>
        <dbReference type="RuleBase" id="RU363099"/>
    </source>
</evidence>
<comment type="subunit">
    <text evidence="2 5">Homodimer.</text>
</comment>
<sequence>MANPSYLEMSPLGVLVRSTEFKLRNLYLSHVDSPASAAPNTNRSKLLGVGVDISIGLGSKTKNAAVVHDLAVYDGVGPDKKLVARAQGLRASAGNWHNSFSMVFEDERLKGSTLEIMGASVDKEGEWAIVGGTGVFAMAQGIVVRKIHDKDAAKDTVELTITGLCTKKVVPATDLTKNGPWGGNEGFPRDTKEKPMRLESVTIHYEGLIDSFQFSYTDQSGNKQTEGPWGAGGPVGATTETIILGPSEFVKEVSGTYGSTFNTTNVKSLMLVTNVKSYGPFGNPNYDNVQGTPFRFTAEDGSAVVGFFGRSDRFLHSFGVYTL</sequence>
<evidence type="ECO:0000256" key="1">
    <source>
        <dbReference type="ARBA" id="ARBA00010746"/>
    </source>
</evidence>
<dbReference type="EnsemblPlants" id="KQJ86467">
    <property type="protein sequence ID" value="KQJ86467"/>
    <property type="gene ID" value="BRADI_4g05700v3"/>
</dbReference>
<dbReference type="GO" id="GO:0030246">
    <property type="term" value="F:carbohydrate binding"/>
    <property type="evidence" value="ECO:0007669"/>
    <property type="project" value="UniProtKB-KW"/>
</dbReference>
<dbReference type="OrthoDB" id="693107at2759"/>
<proteinExistence type="inferred from homology"/>
<evidence type="ECO:0000256" key="4">
    <source>
        <dbReference type="ARBA" id="ARBA00022734"/>
    </source>
</evidence>
<evidence type="ECO:0000313" key="8">
    <source>
        <dbReference type="EnsemblPlants" id="KQJ86467"/>
    </source>
</evidence>
<name>I1IHU4_BRADI</name>
<dbReference type="Proteomes" id="UP000008810">
    <property type="component" value="Chromosome 4"/>
</dbReference>
<comment type="subcellular location">
    <subcellularLocation>
        <location evidence="5">Secreted</location>
        <location evidence="5">Extracellular space</location>
        <location evidence="5">Apoplast</location>
    </subcellularLocation>
</comment>
<dbReference type="STRING" id="15368.I1IHU4"/>
<dbReference type="CDD" id="cd09612">
    <property type="entry name" value="Jacalin"/>
    <property type="match status" value="1"/>
</dbReference>
<evidence type="ECO:0000313" key="7">
    <source>
        <dbReference type="EMBL" id="KQJ86467.1"/>
    </source>
</evidence>
<dbReference type="SMART" id="SM00915">
    <property type="entry name" value="Jacalin"/>
    <property type="match status" value="1"/>
</dbReference>
<dbReference type="GO" id="GO:0009699">
    <property type="term" value="P:phenylpropanoid biosynthetic process"/>
    <property type="evidence" value="ECO:0007669"/>
    <property type="project" value="UniProtKB-ARBA"/>
</dbReference>
<dbReference type="InterPro" id="IPR036404">
    <property type="entry name" value="Jacalin-like_lectin_dom_sf"/>
</dbReference>
<dbReference type="AlphaFoldDB" id="I1IHU4"/>
<dbReference type="OMA" id="ASAGNWH"/>
<dbReference type="SUPFAM" id="SSF51101">
    <property type="entry name" value="Mannose-binding lectins"/>
    <property type="match status" value="1"/>
</dbReference>
<comment type="similarity">
    <text evidence="1 5">Belongs to the plant dirigent protein family.</text>
</comment>
<organism evidence="7">
    <name type="scientific">Brachypodium distachyon</name>
    <name type="common">Purple false brome</name>
    <name type="synonym">Trachynia distachya</name>
    <dbReference type="NCBI Taxonomy" id="15368"/>
    <lineage>
        <taxon>Eukaryota</taxon>
        <taxon>Viridiplantae</taxon>
        <taxon>Streptophyta</taxon>
        <taxon>Embryophyta</taxon>
        <taxon>Tracheophyta</taxon>
        <taxon>Spermatophyta</taxon>
        <taxon>Magnoliopsida</taxon>
        <taxon>Liliopsida</taxon>
        <taxon>Poales</taxon>
        <taxon>Poaceae</taxon>
        <taxon>BOP clade</taxon>
        <taxon>Pooideae</taxon>
        <taxon>Stipodae</taxon>
        <taxon>Brachypodieae</taxon>
        <taxon>Brachypodium</taxon>
    </lineage>
</organism>
<dbReference type="EMBL" id="CM000883">
    <property type="protein sequence ID" value="KQJ86467.1"/>
    <property type="molecule type" value="Genomic_DNA"/>
</dbReference>
<reference evidence="7" key="2">
    <citation type="submission" date="2017-06" db="EMBL/GenBank/DDBJ databases">
        <title>WGS assembly of Brachypodium distachyon.</title>
        <authorList>
            <consortium name="The International Brachypodium Initiative"/>
            <person name="Lucas S."/>
            <person name="Harmon-Smith M."/>
            <person name="Lail K."/>
            <person name="Tice H."/>
            <person name="Grimwood J."/>
            <person name="Bruce D."/>
            <person name="Barry K."/>
            <person name="Shu S."/>
            <person name="Lindquist E."/>
            <person name="Wang M."/>
            <person name="Pitluck S."/>
            <person name="Vogel J.P."/>
            <person name="Garvin D.F."/>
            <person name="Mockler T.C."/>
            <person name="Schmutz J."/>
            <person name="Rokhsar D."/>
            <person name="Bevan M.W."/>
        </authorList>
    </citation>
    <scope>NUCLEOTIDE SEQUENCE</scope>
    <source>
        <strain evidence="7">Bd21</strain>
    </source>
</reference>
<accession>I1IHU4</accession>
<keyword evidence="4" id="KW-0430">Lectin</keyword>
<feature type="domain" description="Jacalin-type lectin" evidence="6">
    <location>
        <begin position="175"/>
        <end position="323"/>
    </location>
</feature>
<evidence type="ECO:0000256" key="2">
    <source>
        <dbReference type="ARBA" id="ARBA00011738"/>
    </source>
</evidence>
<dbReference type="GO" id="GO:0048046">
    <property type="term" value="C:apoplast"/>
    <property type="evidence" value="ECO:0007669"/>
    <property type="project" value="UniProtKB-SubCell"/>
</dbReference>
<dbReference type="Gramene" id="KQJ86467">
    <property type="protein sequence ID" value="KQJ86467"/>
    <property type="gene ID" value="BRADI_4g05700v3"/>
</dbReference>
<protein>
    <recommendedName>
        <fullName evidence="5">Dirigent protein</fullName>
    </recommendedName>
</protein>
<dbReference type="HOGENOM" id="CLU_078923_0_0_1"/>
<dbReference type="InterPro" id="IPR001229">
    <property type="entry name" value="Jacalin-like_lectin_dom"/>
</dbReference>
<evidence type="ECO:0000256" key="3">
    <source>
        <dbReference type="ARBA" id="ARBA00022525"/>
    </source>
</evidence>
<dbReference type="Pfam" id="PF01419">
    <property type="entry name" value="Jacalin"/>
    <property type="match status" value="1"/>
</dbReference>
<reference evidence="8" key="3">
    <citation type="submission" date="2018-08" db="UniProtKB">
        <authorList>
            <consortium name="EnsemblPlants"/>
        </authorList>
    </citation>
    <scope>IDENTIFICATION</scope>
    <source>
        <strain evidence="8">cv. Bd21</strain>
    </source>
</reference>
<dbReference type="GeneID" id="100829827"/>
<evidence type="ECO:0000313" key="9">
    <source>
        <dbReference type="Proteomes" id="UP000008810"/>
    </source>
</evidence>
<evidence type="ECO:0000259" key="6">
    <source>
        <dbReference type="PROSITE" id="PS51752"/>
    </source>
</evidence>
<dbReference type="Gene3D" id="2.40.480.10">
    <property type="entry name" value="Allene oxide cyclase-like"/>
    <property type="match status" value="1"/>
</dbReference>
<dbReference type="InterPro" id="IPR033734">
    <property type="entry name" value="Jacalin-like_lectin_dom_plant"/>
</dbReference>
<dbReference type="KEGG" id="bdi:100829827"/>
<gene>
    <name evidence="8" type="primary">LOC100829827</name>
    <name evidence="7" type="ORF">BRADI_4g05700v3</name>
</gene>
<dbReference type="InterPro" id="IPR044859">
    <property type="entry name" value="Allene_oxi_cyc_Dirigent"/>
</dbReference>
<dbReference type="PROSITE" id="PS51752">
    <property type="entry name" value="JACALIN_LECTIN"/>
    <property type="match status" value="1"/>
</dbReference>